<name>A0ABS9DAF6_9ALTE</name>
<dbReference type="Gene3D" id="3.40.720.10">
    <property type="entry name" value="Alkaline Phosphatase, subunit A"/>
    <property type="match status" value="1"/>
</dbReference>
<dbReference type="EMBL" id="JAKGAS010000011">
    <property type="protein sequence ID" value="MCF2949873.1"/>
    <property type="molecule type" value="Genomic_DNA"/>
</dbReference>
<comment type="caution">
    <text evidence="3">The sequence shown here is derived from an EMBL/GenBank/DDBJ whole genome shotgun (WGS) entry which is preliminary data.</text>
</comment>
<organism evidence="3 4">
    <name type="scientific">Paraglaciecola algarum</name>
    <dbReference type="NCBI Taxonomy" id="3050085"/>
    <lineage>
        <taxon>Bacteria</taxon>
        <taxon>Pseudomonadati</taxon>
        <taxon>Pseudomonadota</taxon>
        <taxon>Gammaproteobacteria</taxon>
        <taxon>Alteromonadales</taxon>
        <taxon>Alteromonadaceae</taxon>
        <taxon>Paraglaciecola</taxon>
    </lineage>
</organism>
<evidence type="ECO:0000313" key="3">
    <source>
        <dbReference type="EMBL" id="MCF2949873.1"/>
    </source>
</evidence>
<dbReference type="InterPro" id="IPR017850">
    <property type="entry name" value="Alkaline_phosphatase_core_sf"/>
</dbReference>
<feature type="domain" description="Sulfatase N-terminal" evidence="2">
    <location>
        <begin position="28"/>
        <end position="134"/>
    </location>
</feature>
<dbReference type="InterPro" id="IPR052701">
    <property type="entry name" value="GAG_Ulvan_Degrading_Sulfatases"/>
</dbReference>
<feature type="signal peptide" evidence="1">
    <location>
        <begin position="1"/>
        <end position="23"/>
    </location>
</feature>
<dbReference type="PANTHER" id="PTHR43751">
    <property type="entry name" value="SULFATASE"/>
    <property type="match status" value="1"/>
</dbReference>
<evidence type="ECO:0000256" key="1">
    <source>
        <dbReference type="SAM" id="SignalP"/>
    </source>
</evidence>
<dbReference type="PANTHER" id="PTHR43751:SF1">
    <property type="entry name" value="SULFATASE ATSG-RELATED"/>
    <property type="match status" value="1"/>
</dbReference>
<proteinExistence type="predicted"/>
<keyword evidence="1" id="KW-0732">Signal</keyword>
<sequence>MFNKFPNSFLLFILITSSFTTLAQATKPNFVWLVSEDNSKHYLKLYDPQGATMPNVESLAKEGLIFNHAFSNAAVCSTARSTLALGSYTPRLAMNNHRPYKQAELPEGLKPISLFLKEAGYYTSNDVKTDFNFEDQDGIWNKSARKASWRDRKDGQPFFHMQTFTITHESQLQFPANDLENVPSQHDYKNITLPPIYPNTDLFKYTYARTLDNHLKADKQIGEVLNKLKQDKLMDDTFIFYFGDHGGVLPASKGYLFERGLHVPLIVYVPKNFRHLVHEDIRELKHTYVDGFVSFIDFAPTLMKLAGLEASDKQDGSAFLGKDIGLNELKARDTTLGYADRFDEKYDLVRSLRKGKYKYIRHYQPFNPDVLYNAYRFKNHALKQWRDLYQAGQLNPVQTTFFETKPVEALYDVENDPYETHNLATDKQYRAKLIQLRQELTSRLKAMPDLGFYPESWQVQHALAAPEKFASSNKTEIAKLIDIADLQLSEFSEVKDQLSKALTSDNQWHRYWALINLSWFGNDIKEYHPIIEKFLHFIGLNRFSQEIKTIAPIVQDIVENDPNLLNRARAVEYLAITGQLNANQSIEQLVTQSNNDIEALEMMNIATQLHDTKGTKFNFSVKPEWHADFKGDLTDKQQKNLHYWLTNRMNYLKQ</sequence>
<dbReference type="Proteomes" id="UP001521137">
    <property type="component" value="Unassembled WGS sequence"/>
</dbReference>
<gene>
    <name evidence="3" type="ORF">L0668_17270</name>
</gene>
<evidence type="ECO:0000259" key="2">
    <source>
        <dbReference type="Pfam" id="PF00884"/>
    </source>
</evidence>
<feature type="domain" description="Sulfatase N-terminal" evidence="2">
    <location>
        <begin position="151"/>
        <end position="307"/>
    </location>
</feature>
<dbReference type="CDD" id="cd16027">
    <property type="entry name" value="SGSH"/>
    <property type="match status" value="1"/>
</dbReference>
<keyword evidence="4" id="KW-1185">Reference proteome</keyword>
<reference evidence="3 4" key="1">
    <citation type="submission" date="2022-01" db="EMBL/GenBank/DDBJ databases">
        <title>Paraglaciecola sp. G1-23.</title>
        <authorList>
            <person name="Jin M.S."/>
            <person name="Han D.M."/>
            <person name="Kim H.M."/>
            <person name="Jeon C.O."/>
        </authorList>
    </citation>
    <scope>NUCLEOTIDE SEQUENCE [LARGE SCALE GENOMIC DNA]</scope>
    <source>
        <strain evidence="3 4">G1-23</strain>
    </source>
</reference>
<feature type="chain" id="PRO_5047489099" evidence="1">
    <location>
        <begin position="24"/>
        <end position="654"/>
    </location>
</feature>
<dbReference type="SUPFAM" id="SSF53649">
    <property type="entry name" value="Alkaline phosphatase-like"/>
    <property type="match status" value="1"/>
</dbReference>
<dbReference type="RefSeq" id="WP_235313972.1">
    <property type="nucleotide sequence ID" value="NZ_JAKGAS010000011.1"/>
</dbReference>
<dbReference type="InterPro" id="IPR000917">
    <property type="entry name" value="Sulfatase_N"/>
</dbReference>
<dbReference type="Pfam" id="PF00884">
    <property type="entry name" value="Sulfatase"/>
    <property type="match status" value="2"/>
</dbReference>
<accession>A0ABS9DAF6</accession>
<protein>
    <submittedName>
        <fullName evidence="3">Sulfatase</fullName>
    </submittedName>
</protein>
<evidence type="ECO:0000313" key="4">
    <source>
        <dbReference type="Proteomes" id="UP001521137"/>
    </source>
</evidence>